<organism evidence="1 2">
    <name type="scientific">Oceanobacillus kapialis</name>
    <dbReference type="NCBI Taxonomy" id="481353"/>
    <lineage>
        <taxon>Bacteria</taxon>
        <taxon>Bacillati</taxon>
        <taxon>Bacillota</taxon>
        <taxon>Bacilli</taxon>
        <taxon>Bacillales</taxon>
        <taxon>Bacillaceae</taxon>
        <taxon>Oceanobacillus</taxon>
    </lineage>
</organism>
<dbReference type="EMBL" id="JBHUMX010000005">
    <property type="protein sequence ID" value="MFD2627682.1"/>
    <property type="molecule type" value="Genomic_DNA"/>
</dbReference>
<accession>A0ABW5PWH3</accession>
<dbReference type="InterPro" id="IPR020216">
    <property type="entry name" value="Uncharacterised_YncE"/>
</dbReference>
<proteinExistence type="predicted"/>
<protein>
    <submittedName>
        <fullName evidence="1">DUF2691 family protein</fullName>
    </submittedName>
</protein>
<comment type="caution">
    <text evidence="1">The sequence shown here is derived from an EMBL/GenBank/DDBJ whole genome shotgun (WGS) entry which is preliminary data.</text>
</comment>
<sequence>MTKIGVKLEVENKWGQILFKLFQDILLIPSMWVKGSCHHEILFPEDVEENGKTDPHIAMLDEAKLLNNQQMNTYVSYPSYYPILATFSIYFSEQSYIEIRDVNHFLNSACDFVVSVVDTSEIYVLSKEESLIDKVVARYQQYGYSAHEVYYKENLPHPFPLN</sequence>
<reference evidence="2" key="1">
    <citation type="journal article" date="2019" name="Int. J. Syst. Evol. Microbiol.">
        <title>The Global Catalogue of Microorganisms (GCM) 10K type strain sequencing project: providing services to taxonomists for standard genome sequencing and annotation.</title>
        <authorList>
            <consortium name="The Broad Institute Genomics Platform"/>
            <consortium name="The Broad Institute Genome Sequencing Center for Infectious Disease"/>
            <person name="Wu L."/>
            <person name="Ma J."/>
        </authorList>
    </citation>
    <scope>NUCLEOTIDE SEQUENCE [LARGE SCALE GENOMIC DNA]</scope>
    <source>
        <strain evidence="2">TISTR 1858</strain>
    </source>
</reference>
<dbReference type="Proteomes" id="UP001597451">
    <property type="component" value="Unassembled WGS sequence"/>
</dbReference>
<gene>
    <name evidence="1" type="ORF">ACFSUN_02610</name>
</gene>
<name>A0ABW5PWH3_9BACI</name>
<dbReference type="RefSeq" id="WP_379560342.1">
    <property type="nucleotide sequence ID" value="NZ_JBHUMX010000005.1"/>
</dbReference>
<evidence type="ECO:0000313" key="1">
    <source>
        <dbReference type="EMBL" id="MFD2627682.1"/>
    </source>
</evidence>
<dbReference type="Pfam" id="PF10903">
    <property type="entry name" value="DUF2691"/>
    <property type="match status" value="1"/>
</dbReference>
<evidence type="ECO:0000313" key="2">
    <source>
        <dbReference type="Proteomes" id="UP001597451"/>
    </source>
</evidence>
<keyword evidence="2" id="KW-1185">Reference proteome</keyword>